<keyword evidence="1" id="KW-0675">Receptor</keyword>
<protein>
    <submittedName>
        <fullName evidence="1">Inactive leucine-rich repeat receptor kinase XIAO</fullName>
    </submittedName>
</protein>
<sequence length="297" mass="33452">MCNFHTNFSSINSRCAILITFLSIVFLLIKFNMATADNVTSMIKCIQTEREALFAFKQGLKDPSNRLSSWIGNDQDYRAYERSYEKSCLGGDINSSLLDLKYLQYLDLSLNDFKGTPIPKFIGMLKNLRYLNLSSASFGGEIPPQLGNLSDLNHLDLYCYYLPISLPISLPFVFTLLSVLDILDNSYNSSIPHWMFNLTRLRTLDLSMNSFQGTIPSEVVNLISLKYLDIYSSGDIEGQSNLFSGSIPSNIDELMPQLRGLYLSDNHLNGTIPSSICTMNSLQVLSLRTNQLSRELP</sequence>
<dbReference type="EMBL" id="CM045765">
    <property type="protein sequence ID" value="KAI7999386.1"/>
    <property type="molecule type" value="Genomic_DNA"/>
</dbReference>
<name>A0ACC0GE33_9ERIC</name>
<evidence type="ECO:0000313" key="2">
    <source>
        <dbReference type="Proteomes" id="UP001060215"/>
    </source>
</evidence>
<gene>
    <name evidence="1" type="ORF">LOK49_LG09G02709</name>
</gene>
<evidence type="ECO:0000313" key="1">
    <source>
        <dbReference type="EMBL" id="KAI7999386.1"/>
    </source>
</evidence>
<reference evidence="1 2" key="1">
    <citation type="journal article" date="2022" name="Plant J.">
        <title>Chromosome-level genome of Camellia lanceoleosa provides a valuable resource for understanding genome evolution and self-incompatibility.</title>
        <authorList>
            <person name="Gong W."/>
            <person name="Xiao S."/>
            <person name="Wang L."/>
            <person name="Liao Z."/>
            <person name="Chang Y."/>
            <person name="Mo W."/>
            <person name="Hu G."/>
            <person name="Li W."/>
            <person name="Zhao G."/>
            <person name="Zhu H."/>
            <person name="Hu X."/>
            <person name="Ji K."/>
            <person name="Xiang X."/>
            <person name="Song Q."/>
            <person name="Yuan D."/>
            <person name="Jin S."/>
            <person name="Zhang L."/>
        </authorList>
    </citation>
    <scope>NUCLEOTIDE SEQUENCE [LARGE SCALE GENOMIC DNA]</scope>
    <source>
        <strain evidence="1">SQ_2022a</strain>
    </source>
</reference>
<keyword evidence="2" id="KW-1185">Reference proteome</keyword>
<keyword evidence="1" id="KW-0418">Kinase</keyword>
<organism evidence="1 2">
    <name type="scientific">Camellia lanceoleosa</name>
    <dbReference type="NCBI Taxonomy" id="1840588"/>
    <lineage>
        <taxon>Eukaryota</taxon>
        <taxon>Viridiplantae</taxon>
        <taxon>Streptophyta</taxon>
        <taxon>Embryophyta</taxon>
        <taxon>Tracheophyta</taxon>
        <taxon>Spermatophyta</taxon>
        <taxon>Magnoliopsida</taxon>
        <taxon>eudicotyledons</taxon>
        <taxon>Gunneridae</taxon>
        <taxon>Pentapetalae</taxon>
        <taxon>asterids</taxon>
        <taxon>Ericales</taxon>
        <taxon>Theaceae</taxon>
        <taxon>Camellia</taxon>
    </lineage>
</organism>
<accession>A0ACC0GE33</accession>
<proteinExistence type="predicted"/>
<keyword evidence="1" id="KW-0808">Transferase</keyword>
<comment type="caution">
    <text evidence="1">The sequence shown here is derived from an EMBL/GenBank/DDBJ whole genome shotgun (WGS) entry which is preliminary data.</text>
</comment>
<dbReference type="Proteomes" id="UP001060215">
    <property type="component" value="Chromosome 8"/>
</dbReference>